<dbReference type="Proteomes" id="UP000604383">
    <property type="component" value="Unassembled WGS sequence"/>
</dbReference>
<sequence>MVRGMKRLMAFFVVFTLLFQMTDMPLHAENSRDVSALLTVKEAYIETKS</sequence>
<dbReference type="EMBL" id="WWTN01000021">
    <property type="protein sequence ID" value="MZH56612.1"/>
    <property type="molecule type" value="Genomic_DNA"/>
</dbReference>
<accession>A0AB36B996</accession>
<reference evidence="1" key="1">
    <citation type="journal article" date="2019" name="Nat. Med.">
        <title>A library of human gut bacterial isolates paired with longitudinal multiomics data enables mechanistic microbiome research.</title>
        <authorList>
            <person name="Poyet M."/>
            <person name="Groussin M."/>
            <person name="Gibbons S.M."/>
            <person name="Avila-Pacheco J."/>
            <person name="Jiang X."/>
            <person name="Kearney S.M."/>
            <person name="Perrotta A.R."/>
            <person name="Berdy B."/>
            <person name="Zhao S."/>
            <person name="Lieberman T.D."/>
            <person name="Swanson P.K."/>
            <person name="Smith M."/>
            <person name="Roesemann S."/>
            <person name="Alexander J.E."/>
            <person name="Rich S.A."/>
            <person name="Livny J."/>
            <person name="Vlamakis H."/>
            <person name="Clish C."/>
            <person name="Bullock K."/>
            <person name="Deik A."/>
            <person name="Scott J."/>
            <person name="Pierce K.A."/>
            <person name="Xavier R.J."/>
            <person name="Alm E.J."/>
        </authorList>
    </citation>
    <scope>NUCLEOTIDE SEQUENCE</scope>
    <source>
        <strain evidence="1">BIOML-A12</strain>
    </source>
</reference>
<organism evidence="1 2">
    <name type="scientific">Clostridium innocuum</name>
    <dbReference type="NCBI Taxonomy" id="1522"/>
    <lineage>
        <taxon>Bacteria</taxon>
        <taxon>Bacillati</taxon>
        <taxon>Bacillota</taxon>
        <taxon>Clostridia</taxon>
        <taxon>Eubacteriales</taxon>
        <taxon>Clostridiaceae</taxon>
        <taxon>Clostridium</taxon>
    </lineage>
</organism>
<proteinExistence type="predicted"/>
<dbReference type="AlphaFoldDB" id="A0AB36B996"/>
<evidence type="ECO:0000313" key="2">
    <source>
        <dbReference type="Proteomes" id="UP000604383"/>
    </source>
</evidence>
<dbReference type="RefSeq" id="WP_009269341.1">
    <property type="nucleotide sequence ID" value="NZ_CAEUHQ010000008.1"/>
</dbReference>
<gene>
    <name evidence="1" type="ORF">GT664_12840</name>
</gene>
<comment type="caution">
    <text evidence="1">The sequence shown here is derived from an EMBL/GenBank/DDBJ whole genome shotgun (WGS) entry which is preliminary data.</text>
</comment>
<name>A0AB36B996_CLOIN</name>
<protein>
    <submittedName>
        <fullName evidence="1">Uncharacterized protein</fullName>
    </submittedName>
</protein>
<evidence type="ECO:0000313" key="1">
    <source>
        <dbReference type="EMBL" id="MZH56612.1"/>
    </source>
</evidence>